<dbReference type="Proteomes" id="UP000708208">
    <property type="component" value="Unassembled WGS sequence"/>
</dbReference>
<organism evidence="2 3">
    <name type="scientific">Allacma fusca</name>
    <dbReference type="NCBI Taxonomy" id="39272"/>
    <lineage>
        <taxon>Eukaryota</taxon>
        <taxon>Metazoa</taxon>
        <taxon>Ecdysozoa</taxon>
        <taxon>Arthropoda</taxon>
        <taxon>Hexapoda</taxon>
        <taxon>Collembola</taxon>
        <taxon>Symphypleona</taxon>
        <taxon>Sminthuridae</taxon>
        <taxon>Allacma</taxon>
    </lineage>
</organism>
<reference evidence="2" key="1">
    <citation type="submission" date="2021-06" db="EMBL/GenBank/DDBJ databases">
        <authorList>
            <person name="Hodson N. C."/>
            <person name="Mongue J. A."/>
            <person name="Jaron S. K."/>
        </authorList>
    </citation>
    <scope>NUCLEOTIDE SEQUENCE</scope>
</reference>
<protein>
    <submittedName>
        <fullName evidence="2">Uncharacterized protein</fullName>
    </submittedName>
</protein>
<evidence type="ECO:0000313" key="2">
    <source>
        <dbReference type="EMBL" id="CAG7726522.1"/>
    </source>
</evidence>
<feature type="region of interest" description="Disordered" evidence="1">
    <location>
        <begin position="1"/>
        <end position="34"/>
    </location>
</feature>
<proteinExistence type="predicted"/>
<dbReference type="EMBL" id="CAJVCH010136630">
    <property type="protein sequence ID" value="CAG7726522.1"/>
    <property type="molecule type" value="Genomic_DNA"/>
</dbReference>
<dbReference type="AlphaFoldDB" id="A0A8J2JUD8"/>
<comment type="caution">
    <text evidence="2">The sequence shown here is derived from an EMBL/GenBank/DDBJ whole genome shotgun (WGS) entry which is preliminary data.</text>
</comment>
<gene>
    <name evidence="2" type="ORF">AFUS01_LOCUS15431</name>
</gene>
<evidence type="ECO:0000313" key="3">
    <source>
        <dbReference type="Proteomes" id="UP000708208"/>
    </source>
</evidence>
<feature type="non-terminal residue" evidence="2">
    <location>
        <position position="34"/>
    </location>
</feature>
<evidence type="ECO:0000256" key="1">
    <source>
        <dbReference type="SAM" id="MobiDB-lite"/>
    </source>
</evidence>
<keyword evidence="3" id="KW-1185">Reference proteome</keyword>
<name>A0A8J2JUD8_9HEXA</name>
<accession>A0A8J2JUD8</accession>
<sequence>MNPNSDPESPVNIFGSEYIAPVHGRSHQPMEVDP</sequence>